<dbReference type="PROSITE" id="PS51918">
    <property type="entry name" value="RADICAL_SAM"/>
    <property type="match status" value="1"/>
</dbReference>
<accession>A0A1H7HZR9</accession>
<dbReference type="GO" id="GO:0006777">
    <property type="term" value="P:Mo-molybdopterin cofactor biosynthetic process"/>
    <property type="evidence" value="ECO:0007669"/>
    <property type="project" value="UniProtKB-KW"/>
</dbReference>
<gene>
    <name evidence="14" type="ORF">SAMN04488505_101415</name>
</gene>
<dbReference type="SMART" id="SM00729">
    <property type="entry name" value="Elp3"/>
    <property type="match status" value="1"/>
</dbReference>
<dbReference type="AlphaFoldDB" id="A0A1H7HZR9"/>
<name>A0A1H7HZR9_9BACT</name>
<dbReference type="EC" id="4.1.99.22" evidence="2"/>
<keyword evidence="10" id="KW-0501">Molybdenum cofactor biosynthesis</keyword>
<dbReference type="InterPro" id="IPR050105">
    <property type="entry name" value="MoCo_biosynth_MoaA/MoaC"/>
</dbReference>
<dbReference type="InterPro" id="IPR007197">
    <property type="entry name" value="rSAM"/>
</dbReference>
<dbReference type="InterPro" id="IPR013785">
    <property type="entry name" value="Aldolase_TIM"/>
</dbReference>
<evidence type="ECO:0000256" key="10">
    <source>
        <dbReference type="ARBA" id="ARBA00023150"/>
    </source>
</evidence>
<dbReference type="GO" id="GO:0061798">
    <property type="term" value="F:GTP 3',8'-cyclase activity"/>
    <property type="evidence" value="ECO:0007669"/>
    <property type="project" value="UniProtKB-EC"/>
</dbReference>
<organism evidence="14 15">
    <name type="scientific">Chitinophaga rupis</name>
    <dbReference type="NCBI Taxonomy" id="573321"/>
    <lineage>
        <taxon>Bacteria</taxon>
        <taxon>Pseudomonadati</taxon>
        <taxon>Bacteroidota</taxon>
        <taxon>Chitinophagia</taxon>
        <taxon>Chitinophagales</taxon>
        <taxon>Chitinophagaceae</taxon>
        <taxon>Chitinophaga</taxon>
    </lineage>
</organism>
<dbReference type="InterPro" id="IPR000385">
    <property type="entry name" value="MoaA_NifB_PqqE_Fe-S-bd_CS"/>
</dbReference>
<dbReference type="GO" id="GO:0046872">
    <property type="term" value="F:metal ion binding"/>
    <property type="evidence" value="ECO:0007669"/>
    <property type="project" value="UniProtKB-KW"/>
</dbReference>
<keyword evidence="15" id="KW-1185">Reference proteome</keyword>
<dbReference type="RefSeq" id="WP_089906483.1">
    <property type="nucleotide sequence ID" value="NZ_FOBB01000001.1"/>
</dbReference>
<dbReference type="UniPathway" id="UPA00344"/>
<dbReference type="GO" id="GO:0005525">
    <property type="term" value="F:GTP binding"/>
    <property type="evidence" value="ECO:0007669"/>
    <property type="project" value="UniProtKB-KW"/>
</dbReference>
<sequence>MLTDTHNRVINYVRLAVTDRCNLRCSYCMPEHMQFLQRKELLSYEEILRLMQLLSAQGINKVRITGGEPFLRKDLLHLLEQLVQMPGIDRVSITTNGVLTRSFIPALLDLGIRHINLSLDTLQRDKFKRITYRDEFNAVMDTLQALLAHNMSVKINTVVMDGVNTDELLDFAALTKDHPVSVRFIEEMPFNGHGKAFSGIKWNFEHILDTLRTAYPLQKLPDAPHTTALNYHITGHQGHIGVIPAYSRTFCGSCNRIRVTPTGGLKTCLYGKDDLNVRDLIRGGAPDDFLLQRIQDAIHHRFLNGFEAEEANEKMASMSTIGG</sequence>
<evidence type="ECO:0000259" key="13">
    <source>
        <dbReference type="PROSITE" id="PS51918"/>
    </source>
</evidence>
<keyword evidence="8" id="KW-0411">Iron-sulfur</keyword>
<dbReference type="Gene3D" id="3.20.20.70">
    <property type="entry name" value="Aldolase class I"/>
    <property type="match status" value="1"/>
</dbReference>
<evidence type="ECO:0000256" key="4">
    <source>
        <dbReference type="ARBA" id="ARBA00022691"/>
    </source>
</evidence>
<dbReference type="InterPro" id="IPR058240">
    <property type="entry name" value="rSAM_sf"/>
</dbReference>
<proteinExistence type="predicted"/>
<evidence type="ECO:0000256" key="9">
    <source>
        <dbReference type="ARBA" id="ARBA00023134"/>
    </source>
</evidence>
<reference evidence="14 15" key="1">
    <citation type="submission" date="2016-10" db="EMBL/GenBank/DDBJ databases">
        <authorList>
            <person name="de Groot N.N."/>
        </authorList>
    </citation>
    <scope>NUCLEOTIDE SEQUENCE [LARGE SCALE GENOMIC DNA]</scope>
    <source>
        <strain evidence="14 15">DSM 21039</strain>
    </source>
</reference>
<evidence type="ECO:0000256" key="12">
    <source>
        <dbReference type="ARBA" id="ARBA00048697"/>
    </source>
</evidence>
<feature type="domain" description="Radical SAM core" evidence="13">
    <location>
        <begin position="5"/>
        <end position="217"/>
    </location>
</feature>
<dbReference type="PROSITE" id="PS01305">
    <property type="entry name" value="MOAA_NIFB_PQQE"/>
    <property type="match status" value="1"/>
</dbReference>
<evidence type="ECO:0000256" key="6">
    <source>
        <dbReference type="ARBA" id="ARBA00022741"/>
    </source>
</evidence>
<keyword evidence="5" id="KW-0479">Metal-binding</keyword>
<dbReference type="InterPro" id="IPR040064">
    <property type="entry name" value="MoaA-like"/>
</dbReference>
<evidence type="ECO:0000256" key="7">
    <source>
        <dbReference type="ARBA" id="ARBA00023004"/>
    </source>
</evidence>
<evidence type="ECO:0000256" key="3">
    <source>
        <dbReference type="ARBA" id="ARBA00022485"/>
    </source>
</evidence>
<keyword evidence="11" id="KW-0456">Lyase</keyword>
<dbReference type="EMBL" id="FOBB01000001">
    <property type="protein sequence ID" value="SEK55112.1"/>
    <property type="molecule type" value="Genomic_DNA"/>
</dbReference>
<evidence type="ECO:0000256" key="11">
    <source>
        <dbReference type="ARBA" id="ARBA00023239"/>
    </source>
</evidence>
<keyword evidence="7" id="KW-0408">Iron</keyword>
<evidence type="ECO:0000256" key="5">
    <source>
        <dbReference type="ARBA" id="ARBA00022723"/>
    </source>
</evidence>
<evidence type="ECO:0000256" key="1">
    <source>
        <dbReference type="ARBA" id="ARBA00001966"/>
    </source>
</evidence>
<dbReference type="PANTHER" id="PTHR22960">
    <property type="entry name" value="MOLYBDOPTERIN COFACTOR SYNTHESIS PROTEIN A"/>
    <property type="match status" value="1"/>
</dbReference>
<dbReference type="SUPFAM" id="SSF102114">
    <property type="entry name" value="Radical SAM enzymes"/>
    <property type="match status" value="1"/>
</dbReference>
<dbReference type="SFLD" id="SFLDG01383">
    <property type="entry name" value="cyclic_pyranopterin_phosphate"/>
    <property type="match status" value="1"/>
</dbReference>
<keyword evidence="6" id="KW-0547">Nucleotide-binding</keyword>
<dbReference type="NCBIfam" id="TIGR02666">
    <property type="entry name" value="moaA"/>
    <property type="match status" value="1"/>
</dbReference>
<evidence type="ECO:0000313" key="14">
    <source>
        <dbReference type="EMBL" id="SEK55112.1"/>
    </source>
</evidence>
<dbReference type="Pfam" id="PF06463">
    <property type="entry name" value="Mob_synth_C"/>
    <property type="match status" value="1"/>
</dbReference>
<dbReference type="GO" id="GO:0051539">
    <property type="term" value="F:4 iron, 4 sulfur cluster binding"/>
    <property type="evidence" value="ECO:0007669"/>
    <property type="project" value="UniProtKB-KW"/>
</dbReference>
<dbReference type="CDD" id="cd01335">
    <property type="entry name" value="Radical_SAM"/>
    <property type="match status" value="1"/>
</dbReference>
<dbReference type="Proteomes" id="UP000198984">
    <property type="component" value="Unassembled WGS sequence"/>
</dbReference>
<dbReference type="SFLD" id="SFLDG01386">
    <property type="entry name" value="main_SPASM_domain-containing"/>
    <property type="match status" value="1"/>
</dbReference>
<keyword evidence="9" id="KW-0342">GTP-binding</keyword>
<dbReference type="STRING" id="573321.SAMN04488505_101415"/>
<evidence type="ECO:0000256" key="8">
    <source>
        <dbReference type="ARBA" id="ARBA00023014"/>
    </source>
</evidence>
<comment type="cofactor">
    <cofactor evidence="1">
        <name>[4Fe-4S] cluster</name>
        <dbReference type="ChEBI" id="CHEBI:49883"/>
    </cofactor>
</comment>
<dbReference type="InterPro" id="IPR013483">
    <property type="entry name" value="MoaA"/>
</dbReference>
<comment type="catalytic activity">
    <reaction evidence="12">
        <text>GTP + AH2 + S-adenosyl-L-methionine = (8S)-3',8-cyclo-7,8-dihydroguanosine 5'-triphosphate + 5'-deoxyadenosine + L-methionine + A + H(+)</text>
        <dbReference type="Rhea" id="RHEA:49576"/>
        <dbReference type="ChEBI" id="CHEBI:13193"/>
        <dbReference type="ChEBI" id="CHEBI:15378"/>
        <dbReference type="ChEBI" id="CHEBI:17319"/>
        <dbReference type="ChEBI" id="CHEBI:17499"/>
        <dbReference type="ChEBI" id="CHEBI:37565"/>
        <dbReference type="ChEBI" id="CHEBI:57844"/>
        <dbReference type="ChEBI" id="CHEBI:59789"/>
        <dbReference type="ChEBI" id="CHEBI:131766"/>
        <dbReference type="EC" id="4.1.99.22"/>
    </reaction>
</comment>
<dbReference type="InterPro" id="IPR006638">
    <property type="entry name" value="Elp3/MiaA/NifB-like_rSAM"/>
</dbReference>
<evidence type="ECO:0000313" key="15">
    <source>
        <dbReference type="Proteomes" id="UP000198984"/>
    </source>
</evidence>
<dbReference type="OrthoDB" id="9763993at2"/>
<dbReference type="SFLD" id="SFLDG01067">
    <property type="entry name" value="SPASM/twitch_domain_containing"/>
    <property type="match status" value="1"/>
</dbReference>
<protein>
    <recommendedName>
        <fullName evidence="2">GTP 3',8-cyclase</fullName>
        <ecNumber evidence="2">4.1.99.22</ecNumber>
    </recommendedName>
</protein>
<dbReference type="InterPro" id="IPR010505">
    <property type="entry name" value="MoaA_twitch"/>
</dbReference>
<dbReference type="GO" id="GO:0061799">
    <property type="term" value="F:cyclic pyranopterin monophosphate synthase activity"/>
    <property type="evidence" value="ECO:0007669"/>
    <property type="project" value="TreeGrafter"/>
</dbReference>
<dbReference type="SFLD" id="SFLDS00029">
    <property type="entry name" value="Radical_SAM"/>
    <property type="match status" value="1"/>
</dbReference>
<keyword evidence="4" id="KW-0949">S-adenosyl-L-methionine</keyword>
<evidence type="ECO:0000256" key="2">
    <source>
        <dbReference type="ARBA" id="ARBA00012167"/>
    </source>
</evidence>
<dbReference type="PANTHER" id="PTHR22960:SF0">
    <property type="entry name" value="MOLYBDENUM COFACTOR BIOSYNTHESIS PROTEIN 1"/>
    <property type="match status" value="1"/>
</dbReference>
<dbReference type="Pfam" id="PF04055">
    <property type="entry name" value="Radical_SAM"/>
    <property type="match status" value="1"/>
</dbReference>
<dbReference type="CDD" id="cd21117">
    <property type="entry name" value="Twitch_MoaA"/>
    <property type="match status" value="1"/>
</dbReference>
<keyword evidence="3" id="KW-0004">4Fe-4S</keyword>